<dbReference type="RefSeq" id="WP_052094393.1">
    <property type="nucleotide sequence ID" value="NZ_KN234752.1"/>
</dbReference>
<sequence length="346" mass="35961">MNRWGSGRWLAALLMAALASPALADDYAAGEDAWRRGEHGAALAQWLPLAEDGHARAQFAVGLAYERGQGVKQSAATAARWYRRAAAQGLADAEYNLALLYLDGRGVERDLAETVSLFSAAAERGHLPAQVNLAYSYEQGSGVEQDRAVAAAWYARAAMAGNREAWSRFTELREAGIRPAVLPALPAEVGEPGGMASEQGVEQGSEQGPVPIGRAGAETDASASSSPPADNGSAPEPVAAASAVVVAEGSLQGLPRLRLAAYREAANAERGWRTLLARHEDVLGGLRHELMPVELGERGSFLRLEAGPFASLAEARAACAAIRAGGDDCLAIAPGGPPPTGPGKGR</sequence>
<feature type="signal peptide" evidence="2">
    <location>
        <begin position="1"/>
        <end position="24"/>
    </location>
</feature>
<dbReference type="Proteomes" id="UP000029640">
    <property type="component" value="Unassembled WGS sequence"/>
</dbReference>
<dbReference type="EMBL" id="AUVB01000028">
    <property type="protein sequence ID" value="KGE04341.1"/>
    <property type="molecule type" value="Genomic_DNA"/>
</dbReference>
<dbReference type="SUPFAM" id="SSF110997">
    <property type="entry name" value="Sporulation related repeat"/>
    <property type="match status" value="1"/>
</dbReference>
<feature type="chain" id="PRO_5001921979" description="SPOR domain-containing protein" evidence="2">
    <location>
        <begin position="25"/>
        <end position="346"/>
    </location>
</feature>
<dbReference type="Pfam" id="PF05036">
    <property type="entry name" value="SPOR"/>
    <property type="match status" value="1"/>
</dbReference>
<dbReference type="AlphaFoldDB" id="A0A095XXA6"/>
<dbReference type="Pfam" id="PF08238">
    <property type="entry name" value="Sel1"/>
    <property type="match status" value="3"/>
</dbReference>
<dbReference type="Gene3D" id="1.25.40.10">
    <property type="entry name" value="Tetratricopeptide repeat domain"/>
    <property type="match status" value="1"/>
</dbReference>
<dbReference type="GO" id="GO:0042834">
    <property type="term" value="F:peptidoglycan binding"/>
    <property type="evidence" value="ECO:0007669"/>
    <property type="project" value="InterPro"/>
</dbReference>
<accession>A0A095XXA6</accession>
<dbReference type="Gene3D" id="3.30.70.1070">
    <property type="entry name" value="Sporulation related repeat"/>
    <property type="match status" value="1"/>
</dbReference>
<dbReference type="HOGENOM" id="CLU_052013_0_0_6"/>
<gene>
    <name evidence="4" type="ORF">HRUBRA_01027</name>
</gene>
<dbReference type="STRING" id="1265313.HRUBRA_01027"/>
<comment type="caution">
    <text evidence="4">The sequence shown here is derived from an EMBL/GenBank/DDBJ whole genome shotgun (WGS) entry which is preliminary data.</text>
</comment>
<evidence type="ECO:0000313" key="5">
    <source>
        <dbReference type="Proteomes" id="UP000029640"/>
    </source>
</evidence>
<dbReference type="InterPro" id="IPR006597">
    <property type="entry name" value="Sel1-like"/>
</dbReference>
<dbReference type="SUPFAM" id="SSF81901">
    <property type="entry name" value="HCP-like"/>
    <property type="match status" value="1"/>
</dbReference>
<evidence type="ECO:0000259" key="3">
    <source>
        <dbReference type="PROSITE" id="PS51724"/>
    </source>
</evidence>
<dbReference type="SMART" id="SM00671">
    <property type="entry name" value="SEL1"/>
    <property type="match status" value="3"/>
</dbReference>
<evidence type="ECO:0000313" key="4">
    <source>
        <dbReference type="EMBL" id="KGE04341.1"/>
    </source>
</evidence>
<evidence type="ECO:0000256" key="2">
    <source>
        <dbReference type="SAM" id="SignalP"/>
    </source>
</evidence>
<protein>
    <recommendedName>
        <fullName evidence="3">SPOR domain-containing protein</fullName>
    </recommendedName>
</protein>
<dbReference type="PATRIC" id="fig|1265313.6.peg.1012"/>
<proteinExistence type="predicted"/>
<dbReference type="PANTHER" id="PTHR45011:SF1">
    <property type="entry name" value="DAP3-BINDING CELL DEATH ENHANCER 1"/>
    <property type="match status" value="1"/>
</dbReference>
<dbReference type="InterPro" id="IPR007730">
    <property type="entry name" value="SPOR-like_dom"/>
</dbReference>
<dbReference type="eggNOG" id="COG3147">
    <property type="taxonomic scope" value="Bacteria"/>
</dbReference>
<feature type="compositionally biased region" description="Low complexity" evidence="1">
    <location>
        <begin position="221"/>
        <end position="236"/>
    </location>
</feature>
<dbReference type="InterPro" id="IPR011990">
    <property type="entry name" value="TPR-like_helical_dom_sf"/>
</dbReference>
<feature type="domain" description="SPOR" evidence="3">
    <location>
        <begin position="249"/>
        <end position="338"/>
    </location>
</feature>
<dbReference type="PANTHER" id="PTHR45011">
    <property type="entry name" value="DAP3-BINDING CELL DEATH ENHANCER 1"/>
    <property type="match status" value="1"/>
</dbReference>
<dbReference type="eggNOG" id="COG0790">
    <property type="taxonomic scope" value="Bacteria"/>
</dbReference>
<dbReference type="InterPro" id="IPR036680">
    <property type="entry name" value="SPOR-like_sf"/>
</dbReference>
<feature type="region of interest" description="Disordered" evidence="1">
    <location>
        <begin position="188"/>
        <end position="236"/>
    </location>
</feature>
<evidence type="ECO:0000256" key="1">
    <source>
        <dbReference type="SAM" id="MobiDB-lite"/>
    </source>
</evidence>
<dbReference type="InterPro" id="IPR052748">
    <property type="entry name" value="ISR_Activator"/>
</dbReference>
<reference evidence="4 5" key="1">
    <citation type="journal article" date="2014" name="Genome Announc.">
        <title>Genome Sequence of Gammaproteobacterial Pseudohaliea rubra Type Strain DSM 19751, Isolated from Coastal Seawater of the Mediterranean Sea.</title>
        <authorList>
            <person name="Spring S."/>
            <person name="Fiebig A."/>
            <person name="Riedel T."/>
            <person name="Goker M."/>
            <person name="Klenk H.P."/>
        </authorList>
    </citation>
    <scope>NUCLEOTIDE SEQUENCE [LARGE SCALE GENOMIC DNA]</scope>
    <source>
        <strain evidence="4 5">DSM 19751</strain>
    </source>
</reference>
<dbReference type="PROSITE" id="PS51724">
    <property type="entry name" value="SPOR"/>
    <property type="match status" value="1"/>
</dbReference>
<name>A0A095XXA6_9GAMM</name>
<keyword evidence="2" id="KW-0732">Signal</keyword>
<organism evidence="4 5">
    <name type="scientific">Pseudohaliea rubra DSM 19751</name>
    <dbReference type="NCBI Taxonomy" id="1265313"/>
    <lineage>
        <taxon>Bacteria</taxon>
        <taxon>Pseudomonadati</taxon>
        <taxon>Pseudomonadota</taxon>
        <taxon>Gammaproteobacteria</taxon>
        <taxon>Cellvibrionales</taxon>
        <taxon>Halieaceae</taxon>
        <taxon>Pseudohaliea</taxon>
    </lineage>
</organism>
<dbReference type="OrthoDB" id="9792653at2"/>
<keyword evidence="5" id="KW-1185">Reference proteome</keyword>